<keyword evidence="4" id="KW-1185">Reference proteome</keyword>
<evidence type="ECO:0000313" key="3">
    <source>
        <dbReference type="EMBL" id="GAA4110479.1"/>
    </source>
</evidence>
<proteinExistence type="predicted"/>
<feature type="domain" description="DUF3108" evidence="2">
    <location>
        <begin position="39"/>
        <end position="233"/>
    </location>
</feature>
<feature type="chain" id="PRO_5046375872" description="DUF3108 domain-containing protein" evidence="1">
    <location>
        <begin position="27"/>
        <end position="237"/>
    </location>
</feature>
<sequence>MKNLLYTCLSYKVVLLFIGFTGTLNAQNNCSQFYPSEIGKTMILHHYNHKNKLSSKTAYSVANINSSGSKTEITMNMDLIDGKRNNSISKAEFKITCDGETTYLDPESIISPQLFSQYEGMEYTIDGTDISIPNLLTVGQELPDGQVTMSVNVGGMGITMDIKLLNRTVTAKENIRTNAGSFDCYLIEYTNETKMSMGIRQTLAVKQWIAKDAGLVKQETRKQNGKLMTKSILEQYN</sequence>
<organism evidence="3 4">
    <name type="scientific">Aquimarina addita</name>
    <dbReference type="NCBI Taxonomy" id="870485"/>
    <lineage>
        <taxon>Bacteria</taxon>
        <taxon>Pseudomonadati</taxon>
        <taxon>Bacteroidota</taxon>
        <taxon>Flavobacteriia</taxon>
        <taxon>Flavobacteriales</taxon>
        <taxon>Flavobacteriaceae</taxon>
        <taxon>Aquimarina</taxon>
    </lineage>
</organism>
<dbReference type="EMBL" id="BAABCW010000002">
    <property type="protein sequence ID" value="GAA4110479.1"/>
    <property type="molecule type" value="Genomic_DNA"/>
</dbReference>
<comment type="caution">
    <text evidence="3">The sequence shown here is derived from an EMBL/GenBank/DDBJ whole genome shotgun (WGS) entry which is preliminary data.</text>
</comment>
<gene>
    <name evidence="3" type="ORF">GCM10022393_07560</name>
</gene>
<reference evidence="4" key="1">
    <citation type="journal article" date="2019" name="Int. J. Syst. Evol. Microbiol.">
        <title>The Global Catalogue of Microorganisms (GCM) 10K type strain sequencing project: providing services to taxonomists for standard genome sequencing and annotation.</title>
        <authorList>
            <consortium name="The Broad Institute Genomics Platform"/>
            <consortium name="The Broad Institute Genome Sequencing Center for Infectious Disease"/>
            <person name="Wu L."/>
            <person name="Ma J."/>
        </authorList>
    </citation>
    <scope>NUCLEOTIDE SEQUENCE [LARGE SCALE GENOMIC DNA]</scope>
    <source>
        <strain evidence="4">JCM 17106</strain>
    </source>
</reference>
<dbReference type="InterPro" id="IPR049279">
    <property type="entry name" value="DUF3108-like"/>
</dbReference>
<evidence type="ECO:0000259" key="2">
    <source>
        <dbReference type="Pfam" id="PF21347"/>
    </source>
</evidence>
<dbReference type="Gene3D" id="2.40.360.20">
    <property type="match status" value="1"/>
</dbReference>
<dbReference type="Pfam" id="PF21347">
    <property type="entry name" value="DUF3108_like"/>
    <property type="match status" value="1"/>
</dbReference>
<keyword evidence="1" id="KW-0732">Signal</keyword>
<evidence type="ECO:0000313" key="4">
    <source>
        <dbReference type="Proteomes" id="UP001500459"/>
    </source>
</evidence>
<evidence type="ECO:0000256" key="1">
    <source>
        <dbReference type="SAM" id="SignalP"/>
    </source>
</evidence>
<dbReference type="RefSeq" id="WP_344924918.1">
    <property type="nucleotide sequence ID" value="NZ_BAABCW010000002.1"/>
</dbReference>
<protein>
    <recommendedName>
        <fullName evidence="2">DUF3108 domain-containing protein</fullName>
    </recommendedName>
</protein>
<name>A0ABP7XBG7_9FLAO</name>
<feature type="signal peptide" evidence="1">
    <location>
        <begin position="1"/>
        <end position="26"/>
    </location>
</feature>
<accession>A0ABP7XBG7</accession>
<dbReference type="Proteomes" id="UP001500459">
    <property type="component" value="Unassembled WGS sequence"/>
</dbReference>